<name>A0A195B1I9_9HYME</name>
<gene>
    <name evidence="1" type="ORF">ALC53_10986</name>
</gene>
<organism evidence="1 2">
    <name type="scientific">Atta colombica</name>
    <dbReference type="NCBI Taxonomy" id="520822"/>
    <lineage>
        <taxon>Eukaryota</taxon>
        <taxon>Metazoa</taxon>
        <taxon>Ecdysozoa</taxon>
        <taxon>Arthropoda</taxon>
        <taxon>Hexapoda</taxon>
        <taxon>Insecta</taxon>
        <taxon>Pterygota</taxon>
        <taxon>Neoptera</taxon>
        <taxon>Endopterygota</taxon>
        <taxon>Hymenoptera</taxon>
        <taxon>Apocrita</taxon>
        <taxon>Aculeata</taxon>
        <taxon>Formicoidea</taxon>
        <taxon>Formicidae</taxon>
        <taxon>Myrmicinae</taxon>
        <taxon>Atta</taxon>
    </lineage>
</organism>
<keyword evidence="2" id="KW-1185">Reference proteome</keyword>
<protein>
    <submittedName>
        <fullName evidence="1">Uncharacterized protein</fullName>
    </submittedName>
</protein>
<reference evidence="1 2" key="1">
    <citation type="submission" date="2015-09" db="EMBL/GenBank/DDBJ databases">
        <title>Atta colombica WGS genome.</title>
        <authorList>
            <person name="Nygaard S."/>
            <person name="Hu H."/>
            <person name="Boomsma J."/>
            <person name="Zhang G."/>
        </authorList>
    </citation>
    <scope>NUCLEOTIDE SEQUENCE [LARGE SCALE GENOMIC DNA]</scope>
    <source>
        <strain evidence="1">Treedump-2</strain>
        <tissue evidence="1">Whole body</tissue>
    </source>
</reference>
<evidence type="ECO:0000313" key="1">
    <source>
        <dbReference type="EMBL" id="KYM78331.1"/>
    </source>
</evidence>
<accession>A0A195B1I9</accession>
<dbReference type="EMBL" id="KQ976662">
    <property type="protein sequence ID" value="KYM78331.1"/>
    <property type="molecule type" value="Genomic_DNA"/>
</dbReference>
<dbReference type="Proteomes" id="UP000078540">
    <property type="component" value="Unassembled WGS sequence"/>
</dbReference>
<sequence length="202" mass="23875">MIEQILRNPKDQRSPLSSTGVYKIFCTSGQIYIGETGRELIPECEAIDLEVTKCAFNHLNIISRTTPSPPIYVPLPPLPHRMEKRLTYNFFLLLHFHQQLSHNNPIFQCQELRYSYNLAKLHKFRKLPRLHQQYVEMSRRYLLPLPHPLRDRLLNYKYYKYQLKMYLKSKIVSPLFKSRSTCNLMGLPLSSCDLSFEITNVV</sequence>
<proteinExistence type="predicted"/>
<dbReference type="AlphaFoldDB" id="A0A195B1I9"/>
<evidence type="ECO:0000313" key="2">
    <source>
        <dbReference type="Proteomes" id="UP000078540"/>
    </source>
</evidence>